<reference evidence="22" key="1">
    <citation type="submission" date="2021-02" db="EMBL/GenBank/DDBJ databases">
        <authorList>
            <person name="Steward A R."/>
        </authorList>
    </citation>
    <scope>NUCLEOTIDE SEQUENCE</scope>
</reference>
<dbReference type="GO" id="GO:0046872">
    <property type="term" value="F:metal ion binding"/>
    <property type="evidence" value="ECO:0007669"/>
    <property type="project" value="UniProtKB-KW"/>
</dbReference>
<accession>A0A821XZR7</accession>
<evidence type="ECO:0000313" key="22">
    <source>
        <dbReference type="EMBL" id="CAF4954074.1"/>
    </source>
</evidence>
<evidence type="ECO:0000256" key="8">
    <source>
        <dbReference type="ARBA" id="ARBA00022630"/>
    </source>
</evidence>
<dbReference type="InterPro" id="IPR000172">
    <property type="entry name" value="GMC_OxRdtase_N"/>
</dbReference>
<evidence type="ECO:0000256" key="2">
    <source>
        <dbReference type="ARBA" id="ARBA00001974"/>
    </source>
</evidence>
<feature type="domain" description="Glucose-methanol-choline oxidoreductase N-terminal" evidence="21">
    <location>
        <begin position="578"/>
        <end position="592"/>
    </location>
</feature>
<keyword evidence="7" id="KW-0597">Phosphoprotein</keyword>
<dbReference type="Gene3D" id="3.30.560.10">
    <property type="entry name" value="Glucose Oxidase, domain 3"/>
    <property type="match status" value="1"/>
</dbReference>
<dbReference type="SUPFAM" id="SSF51905">
    <property type="entry name" value="FAD/NAD(P)-binding domain"/>
    <property type="match status" value="1"/>
</dbReference>
<comment type="cofactor">
    <cofactor evidence="2">
        <name>FAD</name>
        <dbReference type="ChEBI" id="CHEBI:57692"/>
    </cofactor>
</comment>
<name>A0A821XZR7_9NEOP</name>
<keyword evidence="13" id="KW-0862">Zinc</keyword>
<comment type="caution">
    <text evidence="22">The sequence shown here is derived from an EMBL/GenBank/DDBJ whole genome shotgun (WGS) entry which is preliminary data.</text>
</comment>
<dbReference type="Gene3D" id="1.50.10.20">
    <property type="match status" value="1"/>
</dbReference>
<dbReference type="PANTHER" id="PTHR11552">
    <property type="entry name" value="GLUCOSE-METHANOL-CHOLINE GMC OXIDOREDUCTASE"/>
    <property type="match status" value="1"/>
</dbReference>
<dbReference type="SUPFAM" id="SSF48239">
    <property type="entry name" value="Terpenoid cyclases/Protein prenyltransferases"/>
    <property type="match status" value="1"/>
</dbReference>
<dbReference type="Pfam" id="PF00432">
    <property type="entry name" value="Prenyltrans"/>
    <property type="match status" value="1"/>
</dbReference>
<evidence type="ECO:0000256" key="9">
    <source>
        <dbReference type="ARBA" id="ARBA00022679"/>
    </source>
</evidence>
<evidence type="ECO:0000256" key="6">
    <source>
        <dbReference type="ARBA" id="ARBA00012656"/>
    </source>
</evidence>
<dbReference type="InterPro" id="IPR026873">
    <property type="entry name" value="Ptb1"/>
</dbReference>
<dbReference type="CDD" id="cd02894">
    <property type="entry name" value="GGTase-II"/>
    <property type="match status" value="1"/>
</dbReference>
<dbReference type="InterPro" id="IPR012132">
    <property type="entry name" value="GMC_OxRdtase"/>
</dbReference>
<evidence type="ECO:0000256" key="17">
    <source>
        <dbReference type="ARBA" id="ARBA00032766"/>
    </source>
</evidence>
<dbReference type="AlphaFoldDB" id="A0A821XZR7"/>
<comment type="similarity">
    <text evidence="4">Belongs to the protein prenyltransferase subunit beta family.</text>
</comment>
<dbReference type="Pfam" id="PF05199">
    <property type="entry name" value="GMC_oxred_C"/>
    <property type="match status" value="1"/>
</dbReference>
<dbReference type="Gene3D" id="3.50.50.60">
    <property type="entry name" value="FAD/NAD(P)-binding domain"/>
    <property type="match status" value="1"/>
</dbReference>
<keyword evidence="23" id="KW-1185">Reference proteome</keyword>
<dbReference type="Proteomes" id="UP000663880">
    <property type="component" value="Unassembled WGS sequence"/>
</dbReference>
<dbReference type="InterPro" id="IPR008930">
    <property type="entry name" value="Terpenoid_cyclase/PrenylTrfase"/>
</dbReference>
<dbReference type="InterPro" id="IPR001330">
    <property type="entry name" value="Prenyltrans"/>
</dbReference>
<keyword evidence="11" id="KW-0677">Repeat</keyword>
<dbReference type="GO" id="GO:0050660">
    <property type="term" value="F:flavin adenine dinucleotide binding"/>
    <property type="evidence" value="ECO:0007669"/>
    <property type="project" value="InterPro"/>
</dbReference>
<evidence type="ECO:0000256" key="19">
    <source>
        <dbReference type="ARBA" id="ARBA00062019"/>
    </source>
</evidence>
<dbReference type="PANTHER" id="PTHR11552:SF147">
    <property type="entry name" value="CHOLINE DEHYDROGENASE, MITOCHONDRIAL"/>
    <property type="match status" value="1"/>
</dbReference>
<dbReference type="InterPro" id="IPR036188">
    <property type="entry name" value="FAD/NAD-bd_sf"/>
</dbReference>
<keyword evidence="9" id="KW-0808">Transferase</keyword>
<comment type="cofactor">
    <cofactor evidence="1">
        <name>Zn(2+)</name>
        <dbReference type="ChEBI" id="CHEBI:29105"/>
    </cofactor>
</comment>
<dbReference type="Pfam" id="PF00732">
    <property type="entry name" value="GMC_oxred_N"/>
    <property type="match status" value="1"/>
</dbReference>
<gene>
    <name evidence="22" type="ORF">PMACD_LOCUS16005</name>
</gene>
<evidence type="ECO:0000256" key="7">
    <source>
        <dbReference type="ARBA" id="ARBA00022553"/>
    </source>
</evidence>
<keyword evidence="12" id="KW-0274">FAD</keyword>
<evidence type="ECO:0000256" key="4">
    <source>
        <dbReference type="ARBA" id="ARBA00010497"/>
    </source>
</evidence>
<comment type="function">
    <text evidence="3">Catalyzes the transfer of a geranylgeranyl moiety from geranylgeranyl diphosphate to both cysteines of Rab proteins with the C-terminal sequence -XXCC, -XCXC and -CCXX, such as RAB1A, RAB3A, RAB5A and RAB7A.</text>
</comment>
<dbReference type="EMBL" id="CAJOBZ010000076">
    <property type="protein sequence ID" value="CAF4954074.1"/>
    <property type="molecule type" value="Genomic_DNA"/>
</dbReference>
<organism evidence="22 23">
    <name type="scientific">Pieris macdunnoughi</name>
    <dbReference type="NCBI Taxonomy" id="345717"/>
    <lineage>
        <taxon>Eukaryota</taxon>
        <taxon>Metazoa</taxon>
        <taxon>Ecdysozoa</taxon>
        <taxon>Arthropoda</taxon>
        <taxon>Hexapoda</taxon>
        <taxon>Insecta</taxon>
        <taxon>Pterygota</taxon>
        <taxon>Neoptera</taxon>
        <taxon>Endopterygota</taxon>
        <taxon>Lepidoptera</taxon>
        <taxon>Glossata</taxon>
        <taxon>Ditrysia</taxon>
        <taxon>Papilionoidea</taxon>
        <taxon>Pieridae</taxon>
        <taxon>Pierinae</taxon>
        <taxon>Pieris</taxon>
    </lineage>
</organism>
<dbReference type="SUPFAM" id="SSF54373">
    <property type="entry name" value="FAD-linked reductases, C-terminal domain"/>
    <property type="match status" value="1"/>
</dbReference>
<evidence type="ECO:0000256" key="15">
    <source>
        <dbReference type="ARBA" id="ARBA00031218"/>
    </source>
</evidence>
<evidence type="ECO:0000256" key="13">
    <source>
        <dbReference type="ARBA" id="ARBA00022833"/>
    </source>
</evidence>
<evidence type="ECO:0000259" key="21">
    <source>
        <dbReference type="PROSITE" id="PS00624"/>
    </source>
</evidence>
<proteinExistence type="inferred from homology"/>
<evidence type="ECO:0000256" key="12">
    <source>
        <dbReference type="ARBA" id="ARBA00022827"/>
    </source>
</evidence>
<evidence type="ECO:0000256" key="14">
    <source>
        <dbReference type="ARBA" id="ARBA00030816"/>
    </source>
</evidence>
<evidence type="ECO:0000256" key="10">
    <source>
        <dbReference type="ARBA" id="ARBA00022723"/>
    </source>
</evidence>
<comment type="similarity">
    <text evidence="5">Belongs to the GMC oxidoreductase family.</text>
</comment>
<protein>
    <recommendedName>
        <fullName evidence="20">Geranylgeranyl transferase type-2 subunit beta</fullName>
        <ecNumber evidence="6">2.5.1.60</ecNumber>
    </recommendedName>
    <alternativeName>
        <fullName evidence="14">Geranylgeranyl transferase type II subunit beta</fullName>
    </alternativeName>
    <alternativeName>
        <fullName evidence="16">Rab geranyl-geranyltransferase subunit beta</fullName>
    </alternativeName>
    <alternativeName>
        <fullName evidence="15">Rab geranylgeranyltransferase subunit beta</fullName>
    </alternativeName>
    <alternativeName>
        <fullName evidence="17">Type II protein geranyl-geranyltransferase subunit beta</fullName>
    </alternativeName>
</protein>
<dbReference type="GO" id="GO:0005737">
    <property type="term" value="C:cytoplasm"/>
    <property type="evidence" value="ECO:0007669"/>
    <property type="project" value="UniProtKB-ARBA"/>
</dbReference>
<evidence type="ECO:0000256" key="11">
    <source>
        <dbReference type="ARBA" id="ARBA00022737"/>
    </source>
</evidence>
<evidence type="ECO:0000256" key="16">
    <source>
        <dbReference type="ARBA" id="ARBA00032712"/>
    </source>
</evidence>
<evidence type="ECO:0000256" key="5">
    <source>
        <dbReference type="ARBA" id="ARBA00010790"/>
    </source>
</evidence>
<sequence length="906" mass="101726">MSFKTKDVVLSQTRPTTLLLQKHADYLASYGLNKDDFEYCMTEYLRMSGIYWSLTAMELMDQSSRMPKDDIIEFISLCQDSESGGISASNGHDPHMLYTLSAVQVLAMYDRLDAINIDGVVKFVASLQQDDGSFFGDKWGEVDTRFSFCAVMTLSLLHRLDAINVNRAVDFVLSCMNFDGGFGSKPGSESHAGLIYCCVGTLSICKRMDALKVDELAWWLCERQLPSGGLNGRPEKLPDLCYSWWVMASLSMLNRIHWVDQEKLEQYILACQDSETGGFSDRPGDITDPFHTLFGLAGLSLLGNSSIKQVNPTYCMPQETIDRLSLCVYVFTAFIYLVYHTNQLYTTQHIDSKDYDYVIVGSGTAGSLIAHRIAKETNYTYVVIEAGGGSNPLFEIPILGPMLHGSVYDWQYETVPQTNACLAMEENKCKMTQGKIFGGSSKLNNMIHVRGNISHYVNWFHGKYTKYYIKEQFEYIEKNIIHLNPITYTTELSNNILLAAQELGYELIGKDFKLGFSKPTVSQVNGKRWANSDNVENKHVLLNTVVEKLLFRNKKCYGVQLTNKLRLYAKKGVIISAGALNSPKILQLSGIGPAELLKSFDIPLLKELPVGKNLQDHIGTGLDLVLFNKSLSVNAFNCFNPIHIFQYFFQGQGPLTTTGCEVVGFLSTKNRTEPDIQFMVLPVGISADRGSHLRKTLRIKDYVWDNYFTRVFDKHASTILALILHTKSKGEVYIQSRNPEMPPLIDPKYFQNRDDVDTLINAVKLIKTFVLSKKMKAFGAILNNIPFPGCESHLFFSDTYLECYIRHLTLSTFHPVGTCSMGLPDGNNTVVDTSFKVIGLDNLYVVDASVLPTLPSSNINAAVAMMANIFFENNVKQQRRLNKNLCFQRSLSDIVNNTCPVDKASL</sequence>
<evidence type="ECO:0000256" key="20">
    <source>
        <dbReference type="ARBA" id="ARBA00069127"/>
    </source>
</evidence>
<dbReference type="OrthoDB" id="5428259at2759"/>
<comment type="subunit">
    <text evidence="19">Heterotrimer composed of RABGGTA, RABGGTB and CHM; within this trimer, RABGGTA and RABGGTB form the catalytic component B, while CHM (component A) mediates peptide substrate binding. The Rab GGTase dimer (RGGT) interacts with CHM (component A) prior to Rab protein binding; the association is stabilized by geranylgeranyl pyrophosphate (GGpp). The CHM:RGGT:Rab complex is destabilized by GGpp. Interaction of RABGGTB with prenylated PTP4A2 precludes its association with RABGGTA and inhibits enzyme activity. Interacts with CHODL. Interacts with non-phosphorylated form of RAB8A; phosphorylation of RAB8A at 'Thr-72' disrupts this interaction.</text>
</comment>
<evidence type="ECO:0000256" key="1">
    <source>
        <dbReference type="ARBA" id="ARBA00001947"/>
    </source>
</evidence>
<keyword evidence="10" id="KW-0479">Metal-binding</keyword>
<comment type="catalytic activity">
    <reaction evidence="18">
        <text>geranylgeranyl diphosphate + L-cysteinyl-[protein] = S-geranylgeranyl-L-cysteinyl-[protein] + diphosphate</text>
        <dbReference type="Rhea" id="RHEA:21240"/>
        <dbReference type="Rhea" id="RHEA-COMP:10131"/>
        <dbReference type="Rhea" id="RHEA-COMP:11537"/>
        <dbReference type="ChEBI" id="CHEBI:29950"/>
        <dbReference type="ChEBI" id="CHEBI:33019"/>
        <dbReference type="ChEBI" id="CHEBI:57533"/>
        <dbReference type="ChEBI" id="CHEBI:86021"/>
        <dbReference type="EC" id="2.5.1.60"/>
    </reaction>
</comment>
<dbReference type="FunFam" id="1.50.10.20:FF:000004">
    <property type="entry name" value="Geranylgeranyl transferase type-2 subunit beta"/>
    <property type="match status" value="1"/>
</dbReference>
<dbReference type="InterPro" id="IPR007867">
    <property type="entry name" value="GMC_OxRtase_C"/>
</dbReference>
<evidence type="ECO:0000256" key="3">
    <source>
        <dbReference type="ARBA" id="ARBA00002902"/>
    </source>
</evidence>
<evidence type="ECO:0000313" key="23">
    <source>
        <dbReference type="Proteomes" id="UP000663880"/>
    </source>
</evidence>
<evidence type="ECO:0000256" key="18">
    <source>
        <dbReference type="ARBA" id="ARBA00047658"/>
    </source>
</evidence>
<keyword evidence="8" id="KW-0285">Flavoprotein</keyword>
<dbReference type="PROSITE" id="PS00624">
    <property type="entry name" value="GMC_OXRED_2"/>
    <property type="match status" value="1"/>
</dbReference>
<dbReference type="GO" id="GO:0004663">
    <property type="term" value="F:Rab geranylgeranyltransferase activity"/>
    <property type="evidence" value="ECO:0007669"/>
    <property type="project" value="UniProtKB-EC"/>
</dbReference>
<dbReference type="EC" id="2.5.1.60" evidence="6"/>
<dbReference type="GO" id="GO:0016614">
    <property type="term" value="F:oxidoreductase activity, acting on CH-OH group of donors"/>
    <property type="evidence" value="ECO:0007669"/>
    <property type="project" value="InterPro"/>
</dbReference>